<keyword evidence="2" id="KW-0472">Membrane</keyword>
<dbReference type="PROSITE" id="PS51179">
    <property type="entry name" value="POU_3"/>
    <property type="match status" value="1"/>
</dbReference>
<dbReference type="Proteomes" id="UP000605676">
    <property type="component" value="Unassembled WGS sequence"/>
</dbReference>
<name>A0ABS1HKU1_9BACT</name>
<dbReference type="RefSeq" id="WP_200465488.1">
    <property type="nucleotide sequence ID" value="NZ_JAENRR010000030.1"/>
</dbReference>
<proteinExistence type="predicted"/>
<comment type="caution">
    <text evidence="4">The sequence shown here is derived from an EMBL/GenBank/DDBJ whole genome shotgun (WGS) entry which is preliminary data.</text>
</comment>
<keyword evidence="2" id="KW-0812">Transmembrane</keyword>
<keyword evidence="2" id="KW-1133">Transmembrane helix</keyword>
<dbReference type="InterPro" id="IPR000327">
    <property type="entry name" value="POU_dom"/>
</dbReference>
<accession>A0ABS1HKU1</accession>
<sequence>MMKLKQHLKKWLQKVDESDQQLSQYTRKIKWIGILGTLFILYVLSFMVGREKPSFSVSCLPLPTAIRDSTELDSLLHKKSFTLPTDSFEQLLNQHIHENTHSEK</sequence>
<evidence type="ECO:0000256" key="1">
    <source>
        <dbReference type="SAM" id="Coils"/>
    </source>
</evidence>
<feature type="domain" description="POU-specific" evidence="3">
    <location>
        <begin position="1"/>
        <end position="16"/>
    </location>
</feature>
<feature type="transmembrane region" description="Helical" evidence="2">
    <location>
        <begin position="31"/>
        <end position="49"/>
    </location>
</feature>
<reference evidence="4 5" key="1">
    <citation type="submission" date="2021-01" db="EMBL/GenBank/DDBJ databases">
        <title>Carboxyliciviraga sp.nov., isolated from coastal sediments.</title>
        <authorList>
            <person name="Lu D."/>
            <person name="Zhang T."/>
        </authorList>
    </citation>
    <scope>NUCLEOTIDE SEQUENCE [LARGE SCALE GENOMIC DNA]</scope>
    <source>
        <strain evidence="4 5">N1Y132</strain>
    </source>
</reference>
<organism evidence="4 5">
    <name type="scientific">Carboxylicivirga marina</name>
    <dbReference type="NCBI Taxonomy" id="2800988"/>
    <lineage>
        <taxon>Bacteria</taxon>
        <taxon>Pseudomonadati</taxon>
        <taxon>Bacteroidota</taxon>
        <taxon>Bacteroidia</taxon>
        <taxon>Marinilabiliales</taxon>
        <taxon>Marinilabiliaceae</taxon>
        <taxon>Carboxylicivirga</taxon>
    </lineage>
</organism>
<feature type="coiled-coil region" evidence="1">
    <location>
        <begin position="1"/>
        <end position="28"/>
    </location>
</feature>
<evidence type="ECO:0000313" key="4">
    <source>
        <dbReference type="EMBL" id="MBK3518261.1"/>
    </source>
</evidence>
<evidence type="ECO:0000259" key="3">
    <source>
        <dbReference type="PROSITE" id="PS51179"/>
    </source>
</evidence>
<evidence type="ECO:0000256" key="2">
    <source>
        <dbReference type="SAM" id="Phobius"/>
    </source>
</evidence>
<keyword evidence="1" id="KW-0175">Coiled coil</keyword>
<keyword evidence="5" id="KW-1185">Reference proteome</keyword>
<evidence type="ECO:0000313" key="5">
    <source>
        <dbReference type="Proteomes" id="UP000605676"/>
    </source>
</evidence>
<gene>
    <name evidence="4" type="ORF">JIV24_13030</name>
</gene>
<dbReference type="EMBL" id="JAENRR010000030">
    <property type="protein sequence ID" value="MBK3518261.1"/>
    <property type="molecule type" value="Genomic_DNA"/>
</dbReference>
<protein>
    <recommendedName>
        <fullName evidence="3">POU-specific domain-containing protein</fullName>
    </recommendedName>
</protein>